<evidence type="ECO:0000259" key="1">
    <source>
        <dbReference type="Pfam" id="PF10026"/>
    </source>
</evidence>
<name>A0ABV6NA90_9BACI</name>
<evidence type="ECO:0000313" key="3">
    <source>
        <dbReference type="Proteomes" id="UP001589833"/>
    </source>
</evidence>
<protein>
    <submittedName>
        <fullName evidence="2">DUF2268 domain-containing protein</fullName>
    </submittedName>
</protein>
<feature type="domain" description="DUF2268" evidence="1">
    <location>
        <begin position="79"/>
        <end position="270"/>
    </location>
</feature>
<dbReference type="InterPro" id="IPR018728">
    <property type="entry name" value="DUF2268"/>
</dbReference>
<dbReference type="Pfam" id="PF10026">
    <property type="entry name" value="DUF2268"/>
    <property type="match status" value="1"/>
</dbReference>
<evidence type="ECO:0000313" key="2">
    <source>
        <dbReference type="EMBL" id="MFC0557685.1"/>
    </source>
</evidence>
<dbReference type="Proteomes" id="UP001589833">
    <property type="component" value="Unassembled WGS sequence"/>
</dbReference>
<reference evidence="2 3" key="1">
    <citation type="submission" date="2024-09" db="EMBL/GenBank/DDBJ databases">
        <authorList>
            <person name="Sun Q."/>
            <person name="Mori K."/>
        </authorList>
    </citation>
    <scope>NUCLEOTIDE SEQUENCE [LARGE SCALE GENOMIC DNA]</scope>
    <source>
        <strain evidence="2 3">NCAIM B.02301</strain>
    </source>
</reference>
<gene>
    <name evidence="2" type="ORF">ACFFH4_01290</name>
</gene>
<organism evidence="2 3">
    <name type="scientific">Halalkalibacter alkalisediminis</name>
    <dbReference type="NCBI Taxonomy" id="935616"/>
    <lineage>
        <taxon>Bacteria</taxon>
        <taxon>Bacillati</taxon>
        <taxon>Bacillota</taxon>
        <taxon>Bacilli</taxon>
        <taxon>Bacillales</taxon>
        <taxon>Bacillaceae</taxon>
        <taxon>Halalkalibacter</taxon>
    </lineage>
</organism>
<dbReference type="RefSeq" id="WP_273842977.1">
    <property type="nucleotide sequence ID" value="NZ_JAQQWT010000006.1"/>
</dbReference>
<accession>A0ABV6NA90</accession>
<keyword evidence="3" id="KW-1185">Reference proteome</keyword>
<proteinExistence type="predicted"/>
<comment type="caution">
    <text evidence="2">The sequence shown here is derived from an EMBL/GenBank/DDBJ whole genome shotgun (WGS) entry which is preliminary data.</text>
</comment>
<sequence length="276" mass="32402">MGVVRTDKWLSAYIYKWNKARTIEEKVECQREVIIQPLNDLFSTTDILGLHQYLLQLGLFHPEQTIDIEYEKWQKKVPWLIVQKQFNKLKNKWNGPDVKIYILPLTDQNRFLEVELGAKTGLTIEKGILLFIRSYTTTEDLLALITHEYHHACRLAATKQTEDEMVLLESMVMEGLAEKAVEEEMGALACATWTSRYDNSWNVDWYNHWIKPNLRVRGRQKHLPYLYGSEMHGIPLWLGYYIGYKMVNSATSHTDTTNNLLHIPAETILERSNFRR</sequence>
<dbReference type="EMBL" id="JBHLTR010000003">
    <property type="protein sequence ID" value="MFC0557685.1"/>
    <property type="molecule type" value="Genomic_DNA"/>
</dbReference>